<dbReference type="EMBL" id="KV428014">
    <property type="protein sequence ID" value="KZT42275.1"/>
    <property type="molecule type" value="Genomic_DNA"/>
</dbReference>
<gene>
    <name evidence="1" type="ORF">SISSUDRAFT_1125708</name>
</gene>
<organism evidence="1 2">
    <name type="scientific">Sistotremastrum suecicum HHB10207 ss-3</name>
    <dbReference type="NCBI Taxonomy" id="1314776"/>
    <lineage>
        <taxon>Eukaryota</taxon>
        <taxon>Fungi</taxon>
        <taxon>Dikarya</taxon>
        <taxon>Basidiomycota</taxon>
        <taxon>Agaricomycotina</taxon>
        <taxon>Agaricomycetes</taxon>
        <taxon>Sistotremastrales</taxon>
        <taxon>Sistotremastraceae</taxon>
        <taxon>Sistotremastrum</taxon>
    </lineage>
</organism>
<accession>A0A166H2N4</accession>
<sequence>MYHPNLHTLATEILLKILDGVELNVLVAIAQTSSRLYNLTKTYRSVWLGAEDHLELPLQEQETLSTIPVESILRLAMRAVDLQRRFRDPEVKPLRISKVDTKPWYIFNEKWIVETKEGAAQGAASLWILPAESADLYINKDFEPVICFDGRFGFLTVKELDDRNLVVIYTVVPYQHSVSDVFYLNLLLMEISPSDDGNNVALVTESKSYLLPADVKSLDLVGSNIFIRCWGDPPFHYLMLNYERNIGTQLVIRTSDGEPAMFDSRIEYRKAFQFIPGLDKIVLVLEVSLSRSVLLLADMPTLDARPSTEISDFYWNPGYWDATHIIEWPHIYLLYRKGILHEFADTLIAVDSAISPRYIPVHELVFFSPHHVHRQFVLFCFDTEANKLVALAFPPEDPADAPTKYWTRRGPMDQFVHPQFAKERWMIICPDSSGRKLLKLRITFPPGHSEDKSYLVARVDMRKGELLMDEEETIVWGNTKGGSCSIEIRTAIHQGGLCIESRFILSAAAIVMGKDKAIIRVQCRYDQLVYLLNVKQLC</sequence>
<evidence type="ECO:0000313" key="1">
    <source>
        <dbReference type="EMBL" id="KZT42275.1"/>
    </source>
</evidence>
<dbReference type="Proteomes" id="UP000076798">
    <property type="component" value="Unassembled WGS sequence"/>
</dbReference>
<dbReference type="AlphaFoldDB" id="A0A166H2N4"/>
<evidence type="ECO:0008006" key="3">
    <source>
        <dbReference type="Google" id="ProtNLM"/>
    </source>
</evidence>
<keyword evidence="2" id="KW-1185">Reference proteome</keyword>
<proteinExistence type="predicted"/>
<protein>
    <recommendedName>
        <fullName evidence="3">F-box domain-containing protein</fullName>
    </recommendedName>
</protein>
<reference evidence="1 2" key="1">
    <citation type="journal article" date="2016" name="Mol. Biol. Evol.">
        <title>Comparative Genomics of Early-Diverging Mushroom-Forming Fungi Provides Insights into the Origins of Lignocellulose Decay Capabilities.</title>
        <authorList>
            <person name="Nagy L.G."/>
            <person name="Riley R."/>
            <person name="Tritt A."/>
            <person name="Adam C."/>
            <person name="Daum C."/>
            <person name="Floudas D."/>
            <person name="Sun H."/>
            <person name="Yadav J.S."/>
            <person name="Pangilinan J."/>
            <person name="Larsson K.H."/>
            <person name="Matsuura K."/>
            <person name="Barry K."/>
            <person name="Labutti K."/>
            <person name="Kuo R."/>
            <person name="Ohm R.A."/>
            <person name="Bhattacharya S.S."/>
            <person name="Shirouzu T."/>
            <person name="Yoshinaga Y."/>
            <person name="Martin F.M."/>
            <person name="Grigoriev I.V."/>
            <person name="Hibbett D.S."/>
        </authorList>
    </citation>
    <scope>NUCLEOTIDE SEQUENCE [LARGE SCALE GENOMIC DNA]</scope>
    <source>
        <strain evidence="1 2">HHB10207 ss-3</strain>
    </source>
</reference>
<name>A0A166H2N4_9AGAM</name>
<evidence type="ECO:0000313" key="2">
    <source>
        <dbReference type="Proteomes" id="UP000076798"/>
    </source>
</evidence>